<sequence>MAADYTDLVLVYIRAIAPILLILRVTATPVSSSGDKESDVSINISDINFQPMGKILALTTPVNGVSQDLAEFTRLKLYDFKSAASQCGDI</sequence>
<reference evidence="2" key="1">
    <citation type="journal article" date="2017" name="Nat. Ecol. Evol.">
        <title>Genome expansion and lineage-specific genetic innovations in the forest pathogenic fungi Armillaria.</title>
        <authorList>
            <person name="Sipos G."/>
            <person name="Prasanna A.N."/>
            <person name="Walter M.C."/>
            <person name="O'Connor E."/>
            <person name="Balint B."/>
            <person name="Krizsan K."/>
            <person name="Kiss B."/>
            <person name="Hess J."/>
            <person name="Varga T."/>
            <person name="Slot J."/>
            <person name="Riley R."/>
            <person name="Boka B."/>
            <person name="Rigling D."/>
            <person name="Barry K."/>
            <person name="Lee J."/>
            <person name="Mihaltcheva S."/>
            <person name="LaButti K."/>
            <person name="Lipzen A."/>
            <person name="Waldron R."/>
            <person name="Moloney N.M."/>
            <person name="Sperisen C."/>
            <person name="Kredics L."/>
            <person name="Vagvoelgyi C."/>
            <person name="Patrignani A."/>
            <person name="Fitzpatrick D."/>
            <person name="Nagy I."/>
            <person name="Doyle S."/>
            <person name="Anderson J.B."/>
            <person name="Grigoriev I.V."/>
            <person name="Gueldener U."/>
            <person name="Muensterkoetter M."/>
            <person name="Nagy L.G."/>
        </authorList>
    </citation>
    <scope>NUCLEOTIDE SEQUENCE [LARGE SCALE GENOMIC DNA]</scope>
    <source>
        <strain evidence="2">C18/9</strain>
    </source>
</reference>
<accession>A0A284SCR1</accession>
<keyword evidence="2" id="KW-1185">Reference proteome</keyword>
<protein>
    <submittedName>
        <fullName evidence="1">Uncharacterized protein</fullName>
    </submittedName>
</protein>
<dbReference type="Proteomes" id="UP000219338">
    <property type="component" value="Unassembled WGS sequence"/>
</dbReference>
<dbReference type="EMBL" id="FUEG01000069">
    <property type="protein sequence ID" value="SJL18791.1"/>
    <property type="molecule type" value="Genomic_DNA"/>
</dbReference>
<dbReference type="OrthoDB" id="10555031at2759"/>
<gene>
    <name evidence="1" type="ORF">ARMOST_22392</name>
</gene>
<evidence type="ECO:0000313" key="1">
    <source>
        <dbReference type="EMBL" id="SJL18791.1"/>
    </source>
</evidence>
<organism evidence="1 2">
    <name type="scientific">Armillaria ostoyae</name>
    <name type="common">Armillaria root rot fungus</name>
    <dbReference type="NCBI Taxonomy" id="47428"/>
    <lineage>
        <taxon>Eukaryota</taxon>
        <taxon>Fungi</taxon>
        <taxon>Dikarya</taxon>
        <taxon>Basidiomycota</taxon>
        <taxon>Agaricomycotina</taxon>
        <taxon>Agaricomycetes</taxon>
        <taxon>Agaricomycetidae</taxon>
        <taxon>Agaricales</taxon>
        <taxon>Marasmiineae</taxon>
        <taxon>Physalacriaceae</taxon>
        <taxon>Armillaria</taxon>
    </lineage>
</organism>
<name>A0A284SCR1_ARMOS</name>
<proteinExistence type="predicted"/>
<evidence type="ECO:0000313" key="2">
    <source>
        <dbReference type="Proteomes" id="UP000219338"/>
    </source>
</evidence>
<dbReference type="AlphaFoldDB" id="A0A284SCR1"/>